<evidence type="ECO:0000259" key="3">
    <source>
        <dbReference type="Pfam" id="PF01494"/>
    </source>
</evidence>
<sequence length="336" mass="36176">MTPDVAIVGGGPAGAAVAWHLATAGATVTLVHEHREKWRPVGQQLSGAARPILRAMGILDEVTAASTPIHEARSAWPGPQIDTRPSLLSPFGPPLAVNRPTLDNLLRKAAQSAGVHLVHDHVQSPPRAAVLIDATGTTRAISRTKLFWTQIDRLRCTLWKATPAGPTPQPWTLVEAAPDGWWYTAPTPDGALTVMRVSDLSKTNNKQNPPEHTAHRLGRPLPTTSDYRVATIGHATPPWSPHLIAVGDAAVAVDPLSSSGLLNALRLAEPAATAALGLLDGNTEPAHQYTQNVQALINNHLDKRDYYLTLTEENAPFWKKRRPSPQHPKINTAEAH</sequence>
<name>A0ABP8CBD5_9ACTN</name>
<dbReference type="Pfam" id="PF01494">
    <property type="entry name" value="FAD_binding_3"/>
    <property type="match status" value="1"/>
</dbReference>
<dbReference type="Proteomes" id="UP001501710">
    <property type="component" value="Unassembled WGS sequence"/>
</dbReference>
<dbReference type="Pfam" id="PF04820">
    <property type="entry name" value="Trp_halogenase"/>
    <property type="match status" value="1"/>
</dbReference>
<dbReference type="InterPro" id="IPR006905">
    <property type="entry name" value="Flavin_halogenase"/>
</dbReference>
<accession>A0ABP8CBD5</accession>
<dbReference type="Gene3D" id="3.50.50.60">
    <property type="entry name" value="FAD/NAD(P)-binding domain"/>
    <property type="match status" value="1"/>
</dbReference>
<dbReference type="EMBL" id="BAABAS010000015">
    <property type="protein sequence ID" value="GAA4236684.1"/>
    <property type="molecule type" value="Genomic_DNA"/>
</dbReference>
<feature type="region of interest" description="Disordered" evidence="2">
    <location>
        <begin position="202"/>
        <end position="221"/>
    </location>
</feature>
<evidence type="ECO:0000313" key="4">
    <source>
        <dbReference type="EMBL" id="GAA4236684.1"/>
    </source>
</evidence>
<keyword evidence="5" id="KW-1185">Reference proteome</keyword>
<dbReference type="InterPro" id="IPR050816">
    <property type="entry name" value="Flavin-dep_Halogenase_NPB"/>
</dbReference>
<evidence type="ECO:0000313" key="5">
    <source>
        <dbReference type="Proteomes" id="UP001501710"/>
    </source>
</evidence>
<comment type="similarity">
    <text evidence="1">Belongs to the flavin-dependent halogenase family. Bacterial tryptophan halogenase subfamily.</text>
</comment>
<dbReference type="RefSeq" id="WP_425548964.1">
    <property type="nucleotide sequence ID" value="NZ_BAABAS010000015.1"/>
</dbReference>
<dbReference type="PANTHER" id="PTHR43747">
    <property type="entry name" value="FAD-BINDING PROTEIN"/>
    <property type="match status" value="1"/>
</dbReference>
<organism evidence="4 5">
    <name type="scientific">Actinomadura meridiana</name>
    <dbReference type="NCBI Taxonomy" id="559626"/>
    <lineage>
        <taxon>Bacteria</taxon>
        <taxon>Bacillati</taxon>
        <taxon>Actinomycetota</taxon>
        <taxon>Actinomycetes</taxon>
        <taxon>Streptosporangiales</taxon>
        <taxon>Thermomonosporaceae</taxon>
        <taxon>Actinomadura</taxon>
    </lineage>
</organism>
<dbReference type="InterPro" id="IPR002938">
    <property type="entry name" value="FAD-bd"/>
</dbReference>
<dbReference type="SUPFAM" id="SSF51905">
    <property type="entry name" value="FAD/NAD(P)-binding domain"/>
    <property type="match status" value="1"/>
</dbReference>
<reference evidence="5" key="1">
    <citation type="journal article" date="2019" name="Int. J. Syst. Evol. Microbiol.">
        <title>The Global Catalogue of Microorganisms (GCM) 10K type strain sequencing project: providing services to taxonomists for standard genome sequencing and annotation.</title>
        <authorList>
            <consortium name="The Broad Institute Genomics Platform"/>
            <consortium name="The Broad Institute Genome Sequencing Center for Infectious Disease"/>
            <person name="Wu L."/>
            <person name="Ma J."/>
        </authorList>
    </citation>
    <scope>NUCLEOTIDE SEQUENCE [LARGE SCALE GENOMIC DNA]</scope>
    <source>
        <strain evidence="5">JCM 17440</strain>
    </source>
</reference>
<dbReference type="InterPro" id="IPR036188">
    <property type="entry name" value="FAD/NAD-bd_sf"/>
</dbReference>
<evidence type="ECO:0000256" key="1">
    <source>
        <dbReference type="ARBA" id="ARBA00038396"/>
    </source>
</evidence>
<dbReference type="PRINTS" id="PR00420">
    <property type="entry name" value="RNGMNOXGNASE"/>
</dbReference>
<comment type="caution">
    <text evidence="4">The sequence shown here is derived from an EMBL/GenBank/DDBJ whole genome shotgun (WGS) entry which is preliminary data.</text>
</comment>
<gene>
    <name evidence="4" type="ORF">GCM10022254_46940</name>
</gene>
<proteinExistence type="inferred from homology"/>
<evidence type="ECO:0000256" key="2">
    <source>
        <dbReference type="SAM" id="MobiDB-lite"/>
    </source>
</evidence>
<protein>
    <submittedName>
        <fullName evidence="4">NAD(P)/FAD-dependent oxidoreductase</fullName>
    </submittedName>
</protein>
<feature type="domain" description="FAD-binding" evidence="3">
    <location>
        <begin position="4"/>
        <end position="119"/>
    </location>
</feature>
<dbReference type="PANTHER" id="PTHR43747:SF1">
    <property type="entry name" value="SLR1998 PROTEIN"/>
    <property type="match status" value="1"/>
</dbReference>